<evidence type="ECO:0000256" key="1">
    <source>
        <dbReference type="SAM" id="Phobius"/>
    </source>
</evidence>
<gene>
    <name evidence="2" type="ORF">EJD97_013481</name>
</gene>
<organism evidence="2">
    <name type="scientific">Solanum chilense</name>
    <name type="common">Tomato</name>
    <name type="synonym">Lycopersicon chilense</name>
    <dbReference type="NCBI Taxonomy" id="4083"/>
    <lineage>
        <taxon>Eukaryota</taxon>
        <taxon>Viridiplantae</taxon>
        <taxon>Streptophyta</taxon>
        <taxon>Embryophyta</taxon>
        <taxon>Tracheophyta</taxon>
        <taxon>Spermatophyta</taxon>
        <taxon>Magnoliopsida</taxon>
        <taxon>eudicotyledons</taxon>
        <taxon>Gunneridae</taxon>
        <taxon>Pentapetalae</taxon>
        <taxon>asterids</taxon>
        <taxon>lamiids</taxon>
        <taxon>Solanales</taxon>
        <taxon>Solanaceae</taxon>
        <taxon>Solanoideae</taxon>
        <taxon>Solaneae</taxon>
        <taxon>Solanum</taxon>
        <taxon>Solanum subgen. Lycopersicon</taxon>
    </lineage>
</organism>
<dbReference type="EMBL" id="RXGB01034495">
    <property type="protein sequence ID" value="TMW80933.1"/>
    <property type="molecule type" value="Genomic_DNA"/>
</dbReference>
<sequence>MNDILNLQLRLDCMSTFFMPRQILLSQMWLGMLLSTLLVRSLLILALKKILNTFLNIRPLLLCASPSFGKKNTT</sequence>
<protein>
    <submittedName>
        <fullName evidence="2">Uncharacterized protein</fullName>
    </submittedName>
</protein>
<keyword evidence="1" id="KW-1133">Transmembrane helix</keyword>
<reference evidence="2" key="1">
    <citation type="submission" date="2019-05" db="EMBL/GenBank/DDBJ databases">
        <title>The de novo reference genome and transcriptome assemblies of the wild tomato species Solanum chilense.</title>
        <authorList>
            <person name="Stam R."/>
            <person name="Nosenko T."/>
            <person name="Hoerger A.C."/>
            <person name="Stephan W."/>
            <person name="Seidel M.A."/>
            <person name="Kuhn J.M.M."/>
            <person name="Haberer G."/>
            <person name="Tellier A."/>
        </authorList>
    </citation>
    <scope>NUCLEOTIDE SEQUENCE</scope>
    <source>
        <tissue evidence="2">Mature leaves</tissue>
    </source>
</reference>
<accession>A0A6N2ALY1</accession>
<feature type="transmembrane region" description="Helical" evidence="1">
    <location>
        <begin position="28"/>
        <end position="47"/>
    </location>
</feature>
<comment type="caution">
    <text evidence="2">The sequence shown here is derived from an EMBL/GenBank/DDBJ whole genome shotgun (WGS) entry which is preliminary data.</text>
</comment>
<proteinExistence type="predicted"/>
<keyword evidence="1" id="KW-0472">Membrane</keyword>
<evidence type="ECO:0000313" key="2">
    <source>
        <dbReference type="EMBL" id="TMW80933.1"/>
    </source>
</evidence>
<keyword evidence="1" id="KW-0812">Transmembrane</keyword>
<dbReference type="AlphaFoldDB" id="A0A6N2ALY1"/>
<name>A0A6N2ALY1_SOLCI</name>